<dbReference type="STRING" id="49390.A0A068VJB2"/>
<dbReference type="OrthoDB" id="1905234at2759"/>
<proteinExistence type="predicted"/>
<name>A0A068VJB2_COFCA</name>
<keyword evidence="3" id="KW-1185">Reference proteome</keyword>
<evidence type="ECO:0000313" key="3">
    <source>
        <dbReference type="Proteomes" id="UP000295252"/>
    </source>
</evidence>
<sequence>MDGDEMELNEESDGPRRWSGGVEGYWYWAGASSVQLLWAILSLRRGYAGDSRLMPFKAFGVASLFVGSAASATIGSLRASGIHSVDDMKTLGANIRSGLGIRPRAQDN</sequence>
<feature type="transmembrane region" description="Helical" evidence="1">
    <location>
        <begin position="25"/>
        <end position="43"/>
    </location>
</feature>
<keyword evidence="1" id="KW-0812">Transmembrane</keyword>
<dbReference type="InParanoid" id="A0A068VJB2"/>
<dbReference type="PhylomeDB" id="A0A068VJB2"/>
<dbReference type="Gramene" id="CDP20669">
    <property type="protein sequence ID" value="CDP20669"/>
    <property type="gene ID" value="GSCOC_T00011604001"/>
</dbReference>
<gene>
    <name evidence="2" type="ORF">GSCOC_T00011604001</name>
</gene>
<evidence type="ECO:0000256" key="1">
    <source>
        <dbReference type="SAM" id="Phobius"/>
    </source>
</evidence>
<dbReference type="PANTHER" id="PTHR37744:SF1">
    <property type="entry name" value="STAR LIPID TRANSFER-LIKE PROTEIN"/>
    <property type="match status" value="1"/>
</dbReference>
<protein>
    <submittedName>
        <fullName evidence="2">DH200=94 genomic scaffold, scaffold_1511</fullName>
    </submittedName>
</protein>
<dbReference type="EMBL" id="HG740595">
    <property type="protein sequence ID" value="CDP20669.1"/>
    <property type="molecule type" value="Genomic_DNA"/>
</dbReference>
<dbReference type="FunCoup" id="A0A068VJB2">
    <property type="interactions" value="435"/>
</dbReference>
<organism evidence="2 3">
    <name type="scientific">Coffea canephora</name>
    <name type="common">Robusta coffee</name>
    <dbReference type="NCBI Taxonomy" id="49390"/>
    <lineage>
        <taxon>Eukaryota</taxon>
        <taxon>Viridiplantae</taxon>
        <taxon>Streptophyta</taxon>
        <taxon>Embryophyta</taxon>
        <taxon>Tracheophyta</taxon>
        <taxon>Spermatophyta</taxon>
        <taxon>Magnoliopsida</taxon>
        <taxon>eudicotyledons</taxon>
        <taxon>Gunneridae</taxon>
        <taxon>Pentapetalae</taxon>
        <taxon>asterids</taxon>
        <taxon>lamiids</taxon>
        <taxon>Gentianales</taxon>
        <taxon>Rubiaceae</taxon>
        <taxon>Ixoroideae</taxon>
        <taxon>Gardenieae complex</taxon>
        <taxon>Bertiereae - Coffeeae clade</taxon>
        <taxon>Coffeeae</taxon>
        <taxon>Coffea</taxon>
    </lineage>
</organism>
<dbReference type="OMA" id="RLMPFKA"/>
<dbReference type="PANTHER" id="PTHR37744">
    <property type="entry name" value="STAR LIPID TRANSFER-LIKE PROTEIN"/>
    <property type="match status" value="1"/>
</dbReference>
<accession>A0A068VJB2</accession>
<keyword evidence="1" id="KW-1133">Transmembrane helix</keyword>
<keyword evidence="1" id="KW-0472">Membrane</keyword>
<dbReference type="Proteomes" id="UP000295252">
    <property type="component" value="Unassembled WGS sequence"/>
</dbReference>
<reference evidence="3" key="1">
    <citation type="journal article" date="2014" name="Science">
        <title>The coffee genome provides insight into the convergent evolution of caffeine biosynthesis.</title>
        <authorList>
            <person name="Denoeud F."/>
            <person name="Carretero-Paulet L."/>
            <person name="Dereeper A."/>
            <person name="Droc G."/>
            <person name="Guyot R."/>
            <person name="Pietrella M."/>
            <person name="Zheng C."/>
            <person name="Alberti A."/>
            <person name="Anthony F."/>
            <person name="Aprea G."/>
            <person name="Aury J.M."/>
            <person name="Bento P."/>
            <person name="Bernard M."/>
            <person name="Bocs S."/>
            <person name="Campa C."/>
            <person name="Cenci A."/>
            <person name="Combes M.C."/>
            <person name="Crouzillat D."/>
            <person name="Da Silva C."/>
            <person name="Daddiego L."/>
            <person name="De Bellis F."/>
            <person name="Dussert S."/>
            <person name="Garsmeur O."/>
            <person name="Gayraud T."/>
            <person name="Guignon V."/>
            <person name="Jahn K."/>
            <person name="Jamilloux V."/>
            <person name="Joet T."/>
            <person name="Labadie K."/>
            <person name="Lan T."/>
            <person name="Leclercq J."/>
            <person name="Lepelley M."/>
            <person name="Leroy T."/>
            <person name="Li L.T."/>
            <person name="Librado P."/>
            <person name="Lopez L."/>
            <person name="Munoz A."/>
            <person name="Noel B."/>
            <person name="Pallavicini A."/>
            <person name="Perrotta G."/>
            <person name="Poncet V."/>
            <person name="Pot D."/>
            <person name="Priyono X."/>
            <person name="Rigoreau M."/>
            <person name="Rouard M."/>
            <person name="Rozas J."/>
            <person name="Tranchant-Dubreuil C."/>
            <person name="VanBuren R."/>
            <person name="Zhang Q."/>
            <person name="Andrade A.C."/>
            <person name="Argout X."/>
            <person name="Bertrand B."/>
            <person name="de Kochko A."/>
            <person name="Graziosi G."/>
            <person name="Henry R.J."/>
            <person name="Jayarama X."/>
            <person name="Ming R."/>
            <person name="Nagai C."/>
            <person name="Rounsley S."/>
            <person name="Sankoff D."/>
            <person name="Giuliano G."/>
            <person name="Albert V.A."/>
            <person name="Wincker P."/>
            <person name="Lashermes P."/>
        </authorList>
    </citation>
    <scope>NUCLEOTIDE SEQUENCE [LARGE SCALE GENOMIC DNA]</scope>
    <source>
        <strain evidence="3">cv. DH200-94</strain>
    </source>
</reference>
<evidence type="ECO:0000313" key="2">
    <source>
        <dbReference type="EMBL" id="CDP20669.1"/>
    </source>
</evidence>
<dbReference type="AlphaFoldDB" id="A0A068VJB2"/>
<feature type="transmembrane region" description="Helical" evidence="1">
    <location>
        <begin position="55"/>
        <end position="77"/>
    </location>
</feature>